<evidence type="ECO:0000313" key="3">
    <source>
        <dbReference type="Proteomes" id="UP000823388"/>
    </source>
</evidence>
<dbReference type="AlphaFoldDB" id="A0A8T0MNL2"/>
<comment type="caution">
    <text evidence="2">The sequence shown here is derived from an EMBL/GenBank/DDBJ whole genome shotgun (WGS) entry which is preliminary data.</text>
</comment>
<feature type="region of interest" description="Disordered" evidence="1">
    <location>
        <begin position="1"/>
        <end position="122"/>
    </location>
</feature>
<feature type="compositionally biased region" description="Gly residues" evidence="1">
    <location>
        <begin position="103"/>
        <end position="113"/>
    </location>
</feature>
<name>A0A8T0MNL2_PANVG</name>
<dbReference type="EMBL" id="CM029054">
    <property type="protein sequence ID" value="KAG2537722.1"/>
    <property type="molecule type" value="Genomic_DNA"/>
</dbReference>
<sequence>MDNMTCAEDSTRVWGFHTWSVQSDPQSPRKANRARIPAPPVEKRRSPTAPSRQPTTIPRAPQEEDEQPKQQRTNQTTDYSPPPASEEANQSPGGSPPRRTGRAAGGEFGGAGPGRERTAGGVVVAGNGHGLILAGRRVKRTVACR</sequence>
<organism evidence="2 3">
    <name type="scientific">Panicum virgatum</name>
    <name type="common">Blackwell switchgrass</name>
    <dbReference type="NCBI Taxonomy" id="38727"/>
    <lineage>
        <taxon>Eukaryota</taxon>
        <taxon>Viridiplantae</taxon>
        <taxon>Streptophyta</taxon>
        <taxon>Embryophyta</taxon>
        <taxon>Tracheophyta</taxon>
        <taxon>Spermatophyta</taxon>
        <taxon>Magnoliopsida</taxon>
        <taxon>Liliopsida</taxon>
        <taxon>Poales</taxon>
        <taxon>Poaceae</taxon>
        <taxon>PACMAD clade</taxon>
        <taxon>Panicoideae</taxon>
        <taxon>Panicodae</taxon>
        <taxon>Paniceae</taxon>
        <taxon>Panicinae</taxon>
        <taxon>Panicum</taxon>
        <taxon>Panicum sect. Hiantes</taxon>
    </lineage>
</organism>
<evidence type="ECO:0000256" key="1">
    <source>
        <dbReference type="SAM" id="MobiDB-lite"/>
    </source>
</evidence>
<gene>
    <name evidence="2" type="ORF">PVAP13_9NG268292</name>
</gene>
<dbReference type="Proteomes" id="UP000823388">
    <property type="component" value="Chromosome 9N"/>
</dbReference>
<accession>A0A8T0MNL2</accession>
<keyword evidence="3" id="KW-1185">Reference proteome</keyword>
<reference evidence="2" key="1">
    <citation type="submission" date="2020-05" db="EMBL/GenBank/DDBJ databases">
        <title>WGS assembly of Panicum virgatum.</title>
        <authorList>
            <person name="Lovell J.T."/>
            <person name="Jenkins J."/>
            <person name="Shu S."/>
            <person name="Juenger T.E."/>
            <person name="Schmutz J."/>
        </authorList>
    </citation>
    <scope>NUCLEOTIDE SEQUENCE</scope>
    <source>
        <strain evidence="2">AP13</strain>
    </source>
</reference>
<proteinExistence type="predicted"/>
<protein>
    <submittedName>
        <fullName evidence="2">Uncharacterized protein</fullName>
    </submittedName>
</protein>
<feature type="compositionally biased region" description="Polar residues" evidence="1">
    <location>
        <begin position="70"/>
        <end position="79"/>
    </location>
</feature>
<evidence type="ECO:0000313" key="2">
    <source>
        <dbReference type="EMBL" id="KAG2537722.1"/>
    </source>
</evidence>